<dbReference type="PROSITE" id="PS50127">
    <property type="entry name" value="UBC_2"/>
    <property type="match status" value="1"/>
</dbReference>
<reference evidence="3 4" key="1">
    <citation type="journal article" date="2011" name="J. Gen. Appl. Microbiol.">
        <title>Draft genome sequencing of the enigmatic yeast Saitoella complicata.</title>
        <authorList>
            <person name="Nishida H."/>
            <person name="Hamamoto M."/>
            <person name="Sugiyama J."/>
        </authorList>
    </citation>
    <scope>NUCLEOTIDE SEQUENCE [LARGE SCALE GENOMIC DNA]</scope>
    <source>
        <strain evidence="3 4">NRRL Y-17804</strain>
    </source>
</reference>
<dbReference type="OMA" id="GWSVATI"/>
<keyword evidence="4" id="KW-1185">Reference proteome</keyword>
<dbReference type="EMBL" id="BACD03000069">
    <property type="protein sequence ID" value="GAO52442.1"/>
    <property type="molecule type" value="Genomic_DNA"/>
</dbReference>
<dbReference type="InterPro" id="IPR016135">
    <property type="entry name" value="UBQ-conjugating_enzyme/RWD"/>
</dbReference>
<evidence type="ECO:0000256" key="1">
    <source>
        <dbReference type="ARBA" id="ARBA00022786"/>
    </source>
</evidence>
<protein>
    <recommendedName>
        <fullName evidence="2">UBC core domain-containing protein</fullName>
    </recommendedName>
</protein>
<dbReference type="Pfam" id="PF00179">
    <property type="entry name" value="UQ_con"/>
    <property type="match status" value="1"/>
</dbReference>
<dbReference type="InterPro" id="IPR050113">
    <property type="entry name" value="Ub_conjugating_enzyme"/>
</dbReference>
<dbReference type="AlphaFoldDB" id="A0A0E9NRF4"/>
<dbReference type="PANTHER" id="PTHR24067">
    <property type="entry name" value="UBIQUITIN-CONJUGATING ENZYME E2"/>
    <property type="match status" value="1"/>
</dbReference>
<dbReference type="RefSeq" id="XP_019024877.1">
    <property type="nucleotide sequence ID" value="XM_019170140.1"/>
</dbReference>
<keyword evidence="1" id="KW-0833">Ubl conjugation pathway</keyword>
<feature type="domain" description="UBC core" evidence="2">
    <location>
        <begin position="5"/>
        <end position="155"/>
    </location>
</feature>
<evidence type="ECO:0000313" key="3">
    <source>
        <dbReference type="EMBL" id="GAO52442.1"/>
    </source>
</evidence>
<proteinExistence type="predicted"/>
<sequence>MASKAAYKRLTKEYLNLQHSPPPYISAHPSDRNILEWHFIITGPPSTPYANGQYHGTLVFPPEYPFKPPAIRMHTPSGRFVINSRICLSISDFHPKSWNPSWTVGTILVGLVSFMTGEEVTTGSMNTTVEQRKVYAAQSRAYNARSQKFVEEFPEETAENLRMIAEQEAEARVAKFAAAMNGATTTADGAIAPAGPAHGQARVGGIGWSGKKMAIVALVVGYIVLAKFMA</sequence>
<accession>A0A0E9NRF4</accession>
<evidence type="ECO:0000259" key="2">
    <source>
        <dbReference type="PROSITE" id="PS50127"/>
    </source>
</evidence>
<dbReference type="Gene3D" id="3.10.110.10">
    <property type="entry name" value="Ubiquitin Conjugating Enzyme"/>
    <property type="match status" value="1"/>
</dbReference>
<dbReference type="STRING" id="698492.A0A0E9NRF4"/>
<gene>
    <name evidence="3" type="ORF">G7K_6518-t1</name>
</gene>
<organism evidence="3 4">
    <name type="scientific">Saitoella complicata (strain BCRC 22490 / CBS 7301 / JCM 7358 / NBRC 10748 / NRRL Y-17804)</name>
    <dbReference type="NCBI Taxonomy" id="698492"/>
    <lineage>
        <taxon>Eukaryota</taxon>
        <taxon>Fungi</taxon>
        <taxon>Dikarya</taxon>
        <taxon>Ascomycota</taxon>
        <taxon>Taphrinomycotina</taxon>
        <taxon>Taphrinomycotina incertae sedis</taxon>
        <taxon>Saitoella</taxon>
    </lineage>
</organism>
<reference evidence="3 4" key="3">
    <citation type="journal article" date="2015" name="Genome Announc.">
        <title>Draft Genome Sequence of the Archiascomycetous Yeast Saitoella complicata.</title>
        <authorList>
            <person name="Yamauchi K."/>
            <person name="Kondo S."/>
            <person name="Hamamoto M."/>
            <person name="Takahashi Y."/>
            <person name="Ogura Y."/>
            <person name="Hayashi T."/>
            <person name="Nishida H."/>
        </authorList>
    </citation>
    <scope>NUCLEOTIDE SEQUENCE [LARGE SCALE GENOMIC DNA]</scope>
    <source>
        <strain evidence="3 4">NRRL Y-17804</strain>
    </source>
</reference>
<dbReference type="OrthoDB" id="1158011at2759"/>
<dbReference type="SUPFAM" id="SSF54495">
    <property type="entry name" value="UBC-like"/>
    <property type="match status" value="1"/>
</dbReference>
<dbReference type="FunFam" id="3.10.110.10:FF:000058">
    <property type="entry name" value="Ubiquitin-conjugating enzyme E2 6"/>
    <property type="match status" value="1"/>
</dbReference>
<comment type="caution">
    <text evidence="3">The sequence shown here is derived from an EMBL/GenBank/DDBJ whole genome shotgun (WGS) entry which is preliminary data.</text>
</comment>
<reference evidence="3 4" key="2">
    <citation type="journal article" date="2014" name="J. Gen. Appl. Microbiol.">
        <title>The early diverging ascomycetous budding yeast Saitoella complicata has three histone deacetylases belonging to the Clr6, Hos2, and Rpd3 lineages.</title>
        <authorList>
            <person name="Nishida H."/>
            <person name="Matsumoto T."/>
            <person name="Kondo S."/>
            <person name="Hamamoto M."/>
            <person name="Yoshikawa H."/>
        </authorList>
    </citation>
    <scope>NUCLEOTIDE SEQUENCE [LARGE SCALE GENOMIC DNA]</scope>
    <source>
        <strain evidence="3 4">NRRL Y-17804</strain>
    </source>
</reference>
<dbReference type="CDD" id="cd23799">
    <property type="entry name" value="UBCc_UBE2J"/>
    <property type="match status" value="1"/>
</dbReference>
<dbReference type="Proteomes" id="UP000033140">
    <property type="component" value="Unassembled WGS sequence"/>
</dbReference>
<dbReference type="SMART" id="SM00212">
    <property type="entry name" value="UBCc"/>
    <property type="match status" value="1"/>
</dbReference>
<evidence type="ECO:0000313" key="4">
    <source>
        <dbReference type="Proteomes" id="UP000033140"/>
    </source>
</evidence>
<dbReference type="InterPro" id="IPR000608">
    <property type="entry name" value="UBC"/>
</dbReference>
<name>A0A0E9NRF4_SAICN</name>